<dbReference type="EMBL" id="QMEB01000017">
    <property type="protein sequence ID" value="NMG18637.1"/>
    <property type="molecule type" value="Genomic_DNA"/>
</dbReference>
<organism evidence="3 4">
    <name type="scientific">Brasilonema bromeliae SPC951</name>
    <dbReference type="NCBI Taxonomy" id="385972"/>
    <lineage>
        <taxon>Bacteria</taxon>
        <taxon>Bacillati</taxon>
        <taxon>Cyanobacteriota</taxon>
        <taxon>Cyanophyceae</taxon>
        <taxon>Nostocales</taxon>
        <taxon>Scytonemataceae</taxon>
        <taxon>Brasilonema</taxon>
        <taxon>Bromeliae group (in: Brasilonema)</taxon>
    </lineage>
</organism>
<proteinExistence type="predicted"/>
<dbReference type="GO" id="GO:0016787">
    <property type="term" value="F:hydrolase activity"/>
    <property type="evidence" value="ECO:0007669"/>
    <property type="project" value="UniProtKB-KW"/>
</dbReference>
<dbReference type="SUPFAM" id="SSF53474">
    <property type="entry name" value="alpha/beta-Hydrolases"/>
    <property type="match status" value="1"/>
</dbReference>
<comment type="caution">
    <text evidence="3">The sequence shown here is derived from an EMBL/GenBank/DDBJ whole genome shotgun (WGS) entry which is preliminary data.</text>
</comment>
<evidence type="ECO:0000259" key="2">
    <source>
        <dbReference type="Pfam" id="PF00561"/>
    </source>
</evidence>
<name>A0ABX1P440_9CYAN</name>
<feature type="domain" description="AB hydrolase-1" evidence="2">
    <location>
        <begin position="25"/>
        <end position="150"/>
    </location>
</feature>
<sequence>MNSRHSNTASSALHLNVDVQGQGFPILCLHGHPGSGSSLSVFTNHLSKRFQTLAPDLRGYGKSRCDGNFDMRDHLIDLEALLDRFRIKKCLILGWSLGGILAMELALQLPQRVTGLILVATAARPRGNHPPITWQDNVYTGVAALLSYIKPDWQWNIETFGKRSLFRYLIQQHTPTAYRYIAKDAVSAYLQTTAPATRALYSAIGAGYNRLTDLEQIQCPCLVLAGACDRHITADASLETFRYLKDSQSHCYPNTAHLFPWEIPNQVLSDIDRWLEKNQKVVSV</sequence>
<dbReference type="PANTHER" id="PTHR43798:SF31">
    <property type="entry name" value="AB HYDROLASE SUPERFAMILY PROTEIN YCLE"/>
    <property type="match status" value="1"/>
</dbReference>
<keyword evidence="1 3" id="KW-0378">Hydrolase</keyword>
<keyword evidence="4" id="KW-1185">Reference proteome</keyword>
<dbReference type="PRINTS" id="PR00412">
    <property type="entry name" value="EPOXHYDRLASE"/>
</dbReference>
<gene>
    <name evidence="3" type="ORF">DP116_03920</name>
</gene>
<accession>A0ABX1P440</accession>
<dbReference type="InterPro" id="IPR000073">
    <property type="entry name" value="AB_hydrolase_1"/>
</dbReference>
<evidence type="ECO:0000313" key="3">
    <source>
        <dbReference type="EMBL" id="NMG18637.1"/>
    </source>
</evidence>
<dbReference type="Proteomes" id="UP000718564">
    <property type="component" value="Unassembled WGS sequence"/>
</dbReference>
<dbReference type="Gene3D" id="3.40.50.1820">
    <property type="entry name" value="alpha/beta hydrolase"/>
    <property type="match status" value="1"/>
</dbReference>
<dbReference type="PANTHER" id="PTHR43798">
    <property type="entry name" value="MONOACYLGLYCEROL LIPASE"/>
    <property type="match status" value="1"/>
</dbReference>
<evidence type="ECO:0000313" key="4">
    <source>
        <dbReference type="Proteomes" id="UP000718564"/>
    </source>
</evidence>
<reference evidence="3 4" key="1">
    <citation type="submission" date="2018-06" db="EMBL/GenBank/DDBJ databases">
        <title>Comparative genomics of Brasilonema spp. strains.</title>
        <authorList>
            <person name="Alvarenga D.O."/>
            <person name="Fiore M.F."/>
            <person name="Varani A.M."/>
        </authorList>
    </citation>
    <scope>NUCLEOTIDE SEQUENCE [LARGE SCALE GENOMIC DNA]</scope>
    <source>
        <strain evidence="3 4">SPC951</strain>
    </source>
</reference>
<dbReference type="RefSeq" id="WP_169153924.1">
    <property type="nucleotide sequence ID" value="NZ_CAWPJE010000341.1"/>
</dbReference>
<dbReference type="InterPro" id="IPR029058">
    <property type="entry name" value="AB_hydrolase_fold"/>
</dbReference>
<dbReference type="InterPro" id="IPR050266">
    <property type="entry name" value="AB_hydrolase_sf"/>
</dbReference>
<protein>
    <submittedName>
        <fullName evidence="3">Alpha/beta hydrolase</fullName>
    </submittedName>
</protein>
<dbReference type="Pfam" id="PF00561">
    <property type="entry name" value="Abhydrolase_1"/>
    <property type="match status" value="1"/>
</dbReference>
<dbReference type="PRINTS" id="PR00111">
    <property type="entry name" value="ABHYDROLASE"/>
</dbReference>
<dbReference type="InterPro" id="IPR000639">
    <property type="entry name" value="Epox_hydrolase-like"/>
</dbReference>
<evidence type="ECO:0000256" key="1">
    <source>
        <dbReference type="ARBA" id="ARBA00022801"/>
    </source>
</evidence>